<keyword evidence="4" id="KW-1185">Reference proteome</keyword>
<dbReference type="Proteomes" id="UP001151760">
    <property type="component" value="Unassembled WGS sequence"/>
</dbReference>
<feature type="compositionally biased region" description="Polar residues" evidence="2">
    <location>
        <begin position="126"/>
        <end position="136"/>
    </location>
</feature>
<name>A0ABQ5H9U8_9ASTR</name>
<evidence type="ECO:0000313" key="4">
    <source>
        <dbReference type="Proteomes" id="UP001151760"/>
    </source>
</evidence>
<reference evidence="3" key="2">
    <citation type="submission" date="2022-01" db="EMBL/GenBank/DDBJ databases">
        <authorList>
            <person name="Yamashiro T."/>
            <person name="Shiraishi A."/>
            <person name="Satake H."/>
            <person name="Nakayama K."/>
        </authorList>
    </citation>
    <scope>NUCLEOTIDE SEQUENCE</scope>
</reference>
<evidence type="ECO:0000256" key="2">
    <source>
        <dbReference type="SAM" id="MobiDB-lite"/>
    </source>
</evidence>
<dbReference type="EMBL" id="BQNB010019336">
    <property type="protein sequence ID" value="GJT84209.1"/>
    <property type="molecule type" value="Genomic_DNA"/>
</dbReference>
<comment type="caution">
    <text evidence="3">The sequence shown here is derived from an EMBL/GenBank/DDBJ whole genome shotgun (WGS) entry which is preliminary data.</text>
</comment>
<evidence type="ECO:0000313" key="3">
    <source>
        <dbReference type="EMBL" id="GJT84209.1"/>
    </source>
</evidence>
<accession>A0ABQ5H9U8</accession>
<dbReference type="InterPro" id="IPR021109">
    <property type="entry name" value="Peptidase_aspartic_dom_sf"/>
</dbReference>
<reference evidence="3" key="1">
    <citation type="journal article" date="2022" name="Int. J. Mol. Sci.">
        <title>Draft Genome of Tanacetum Coccineum: Genomic Comparison of Closely Related Tanacetum-Family Plants.</title>
        <authorList>
            <person name="Yamashiro T."/>
            <person name="Shiraishi A."/>
            <person name="Nakayama K."/>
            <person name="Satake H."/>
        </authorList>
    </citation>
    <scope>NUCLEOTIDE SEQUENCE</scope>
</reference>
<evidence type="ECO:0000256" key="1">
    <source>
        <dbReference type="SAM" id="Coils"/>
    </source>
</evidence>
<dbReference type="PANTHER" id="PTHR33067">
    <property type="entry name" value="RNA-DIRECTED DNA POLYMERASE-RELATED"/>
    <property type="match status" value="1"/>
</dbReference>
<organism evidence="3 4">
    <name type="scientific">Tanacetum coccineum</name>
    <dbReference type="NCBI Taxonomy" id="301880"/>
    <lineage>
        <taxon>Eukaryota</taxon>
        <taxon>Viridiplantae</taxon>
        <taxon>Streptophyta</taxon>
        <taxon>Embryophyta</taxon>
        <taxon>Tracheophyta</taxon>
        <taxon>Spermatophyta</taxon>
        <taxon>Magnoliopsida</taxon>
        <taxon>eudicotyledons</taxon>
        <taxon>Gunneridae</taxon>
        <taxon>Pentapetalae</taxon>
        <taxon>asterids</taxon>
        <taxon>campanulids</taxon>
        <taxon>Asterales</taxon>
        <taxon>Asteraceae</taxon>
        <taxon>Asteroideae</taxon>
        <taxon>Anthemideae</taxon>
        <taxon>Anthemidinae</taxon>
        <taxon>Tanacetum</taxon>
    </lineage>
</organism>
<gene>
    <name evidence="3" type="ORF">Tco_1058551</name>
</gene>
<protein>
    <submittedName>
        <fullName evidence="3">Uncharacterized protein</fullName>
    </submittedName>
</protein>
<keyword evidence="1" id="KW-0175">Coiled coil</keyword>
<feature type="region of interest" description="Disordered" evidence="2">
    <location>
        <begin position="122"/>
        <end position="144"/>
    </location>
</feature>
<proteinExistence type="predicted"/>
<dbReference type="PANTHER" id="PTHR33067:SF9">
    <property type="entry name" value="RNA-DIRECTED DNA POLYMERASE"/>
    <property type="match status" value="1"/>
</dbReference>
<sequence>MADHSHKWHNEKGDTRSLIYGDNSLSHIIDKLKNMNYEMDDLRDNVLQIHPKSNKKFYHEEETFERYLDESAKMDDTLDQWIKLCIENTNKNLQRHDSAIKNLEERIAHLAHILAIQKIKHDKPVNNGTPTPNESNPVRRLGLGNPEPVNMVIDMADRSMQSPKGIVENVLVKIHKFIFPVDFVILDIVEDDKVIDELGGPKNLEEIEVISFSPSGLSVIHRNSFGKFQDSDNMSISNNDFVKGMDELWDDLDSGILTNVIVNPPLKPEFLGNNMVGVARNLYVFVGSHTFLSDFIILENITEFIEKGSKEVLAARRQNLRPYRAIIMCLFSDFRGNEFAQETLDMNSSLAVII</sequence>
<feature type="coiled-coil region" evidence="1">
    <location>
        <begin position="86"/>
        <end position="113"/>
    </location>
</feature>
<dbReference type="Gene3D" id="2.40.70.10">
    <property type="entry name" value="Acid Proteases"/>
    <property type="match status" value="1"/>
</dbReference>